<evidence type="ECO:0000313" key="1">
    <source>
        <dbReference type="EMBL" id="WQF85794.1"/>
    </source>
</evidence>
<accession>A0AAX4IRE2</accession>
<dbReference type="KEGG" id="cdet:87947308"/>
<evidence type="ECO:0000313" key="2">
    <source>
        <dbReference type="Proteomes" id="UP001322277"/>
    </source>
</evidence>
<organism evidence="1 2">
    <name type="scientific">Colletotrichum destructivum</name>
    <dbReference type="NCBI Taxonomy" id="34406"/>
    <lineage>
        <taxon>Eukaryota</taxon>
        <taxon>Fungi</taxon>
        <taxon>Dikarya</taxon>
        <taxon>Ascomycota</taxon>
        <taxon>Pezizomycotina</taxon>
        <taxon>Sordariomycetes</taxon>
        <taxon>Hypocreomycetidae</taxon>
        <taxon>Glomerellales</taxon>
        <taxon>Glomerellaceae</taxon>
        <taxon>Colletotrichum</taxon>
        <taxon>Colletotrichum destructivum species complex</taxon>
    </lineage>
</organism>
<protein>
    <submittedName>
        <fullName evidence="1">Uncharacterized protein</fullName>
    </submittedName>
</protein>
<gene>
    <name evidence="1" type="ORF">CDEST_10808</name>
</gene>
<dbReference type="RefSeq" id="XP_062783015.1">
    <property type="nucleotide sequence ID" value="XM_062926964.1"/>
</dbReference>
<sequence length="152" mass="16816">MQSAARKWQSDLRHLVLLAPSRDAAHPEQRQSFTAVANPTLATLLPPLTTPHYVSNGTRRSSLETDVGLGAHIHTLRLKPTLGTLTLGSIWSTPLSPVRSHPKPSSLWYHVCYTFSLSTQALCVLVRLKPPTTFKRPPAPGMTGAPYFEERR</sequence>
<dbReference type="EMBL" id="CP137311">
    <property type="protein sequence ID" value="WQF85794.1"/>
    <property type="molecule type" value="Genomic_DNA"/>
</dbReference>
<proteinExistence type="predicted"/>
<keyword evidence="2" id="KW-1185">Reference proteome</keyword>
<dbReference type="AlphaFoldDB" id="A0AAX4IRE2"/>
<name>A0AAX4IRE2_9PEZI</name>
<dbReference type="GeneID" id="87947308"/>
<reference evidence="2" key="1">
    <citation type="journal article" date="2023" name="bioRxiv">
        <title>Complete genome of the Medicago anthracnose fungus, Colletotrichum destructivum, reveals a mini-chromosome-like region within a core chromosome.</title>
        <authorList>
            <person name="Lapalu N."/>
            <person name="Simon A."/>
            <person name="Lu A."/>
            <person name="Plaumann P.-L."/>
            <person name="Amselem J."/>
            <person name="Pigne S."/>
            <person name="Auger A."/>
            <person name="Koch C."/>
            <person name="Dallery J.-F."/>
            <person name="O'Connell R.J."/>
        </authorList>
    </citation>
    <scope>NUCLEOTIDE SEQUENCE [LARGE SCALE GENOMIC DNA]</scope>
    <source>
        <strain evidence="2">CBS 520.97</strain>
    </source>
</reference>
<dbReference type="Proteomes" id="UP001322277">
    <property type="component" value="Chromosome 7"/>
</dbReference>